<evidence type="ECO:0000313" key="2">
    <source>
        <dbReference type="EMBL" id="SBW08650.1"/>
    </source>
</evidence>
<reference evidence="2" key="1">
    <citation type="submission" date="2016-04" db="EMBL/GenBank/DDBJ databases">
        <authorList>
            <person name="Evans L.H."/>
            <person name="Alamgir A."/>
            <person name="Owens N."/>
            <person name="Weber N.D."/>
            <person name="Virtaneva K."/>
            <person name="Barbian K."/>
            <person name="Babar A."/>
            <person name="Rosenke K."/>
        </authorList>
    </citation>
    <scope>NUCLEOTIDE SEQUENCE</scope>
    <source>
        <strain evidence="2">86</strain>
    </source>
</reference>
<keyword evidence="1" id="KW-0472">Membrane</keyword>
<proteinExistence type="predicted"/>
<name>A0A212KAE5_9FIRM</name>
<protein>
    <submittedName>
        <fullName evidence="2">Uncharacterized protein</fullName>
    </submittedName>
</protein>
<accession>A0A212KAE5</accession>
<feature type="transmembrane region" description="Helical" evidence="1">
    <location>
        <begin position="6"/>
        <end position="28"/>
    </location>
</feature>
<dbReference type="AlphaFoldDB" id="A0A212KAE5"/>
<keyword evidence="1" id="KW-1133">Transmembrane helix</keyword>
<sequence>MKTIRFILKIAGFSLAVLSATCLFVGYWDKIARVFLRINAKMTGVPLIPTEYDDFETLA</sequence>
<organism evidence="2">
    <name type="scientific">uncultured Eubacteriales bacterium</name>
    <dbReference type="NCBI Taxonomy" id="172733"/>
    <lineage>
        <taxon>Bacteria</taxon>
        <taxon>Bacillati</taxon>
        <taxon>Bacillota</taxon>
        <taxon>Clostridia</taxon>
        <taxon>Eubacteriales</taxon>
        <taxon>environmental samples</taxon>
    </lineage>
</organism>
<dbReference type="EMBL" id="FLUN01000001">
    <property type="protein sequence ID" value="SBW08650.1"/>
    <property type="molecule type" value="Genomic_DNA"/>
</dbReference>
<gene>
    <name evidence="2" type="ORF">KL86CLO1_12492</name>
</gene>
<evidence type="ECO:0000256" key="1">
    <source>
        <dbReference type="SAM" id="Phobius"/>
    </source>
</evidence>
<keyword evidence="1" id="KW-0812">Transmembrane</keyword>